<keyword evidence="3" id="KW-0274">FAD</keyword>
<evidence type="ECO:0000256" key="2">
    <source>
        <dbReference type="ARBA" id="ARBA00022630"/>
    </source>
</evidence>
<gene>
    <name evidence="7" type="ORF">FDO65_18755</name>
</gene>
<evidence type="ECO:0000256" key="3">
    <source>
        <dbReference type="ARBA" id="ARBA00022827"/>
    </source>
</evidence>
<comment type="cofactor">
    <cofactor evidence="1">
        <name>FAD</name>
        <dbReference type="ChEBI" id="CHEBI:57692"/>
    </cofactor>
</comment>
<dbReference type="AlphaFoldDB" id="A0A4U6QAY0"/>
<keyword evidence="2" id="KW-0285">Flavoprotein</keyword>
<dbReference type="GO" id="GO:0016651">
    <property type="term" value="F:oxidoreductase activity, acting on NAD(P)H"/>
    <property type="evidence" value="ECO:0007669"/>
    <property type="project" value="TreeGrafter"/>
</dbReference>
<dbReference type="PANTHER" id="PTHR43557:SF2">
    <property type="entry name" value="RIESKE DOMAIN-CONTAINING PROTEIN-RELATED"/>
    <property type="match status" value="1"/>
</dbReference>
<dbReference type="InterPro" id="IPR028202">
    <property type="entry name" value="Reductase_C"/>
</dbReference>
<dbReference type="OrthoDB" id="4213189at2"/>
<evidence type="ECO:0000259" key="6">
    <source>
        <dbReference type="Pfam" id="PF14759"/>
    </source>
</evidence>
<sequence>MAVVGASLAGLSTARALRAQGFAGELVVIGDEVHRPYDRPPLSKGFLGADHASVDLSLEAEAEDLDARWHLGVCATALTPEPAGGATISLSDGTQETTDAVVVATGAAARCSVTGFDLPGVHRLRTLDDAIGLRADLHAAAADGRTVAIVGGGFIGSEVAATARELGCQVTLIVAEDVPLRLALGPYADAVAALHAEHGVTVRPFAQVEAIETGTTGLRVLIKDGEPVEAATVVLGIGAIPSVGWLAGSGLDCGPNGRAAIRCDESGATDLPGVYAVGDCAAWFDSPRGRHHQIEHWTSAKERGAVVAARILGAEKLPTCRAPYVWSDLYGHRLQLAGYRDLADHENTLEATLEVGSPAEKTFSAVYRRGGEPVAVLSLDQARHFNQIRRKLAVPVAAPVPAVAVPASAVVADVPTAAVPAAQGVPA</sequence>
<comment type="caution">
    <text evidence="7">The sequence shown here is derived from an EMBL/GenBank/DDBJ whole genome shotgun (WGS) entry which is preliminary data.</text>
</comment>
<evidence type="ECO:0000313" key="8">
    <source>
        <dbReference type="Proteomes" id="UP000306985"/>
    </source>
</evidence>
<dbReference type="Gene3D" id="3.50.50.60">
    <property type="entry name" value="FAD/NAD(P)-binding domain"/>
    <property type="match status" value="2"/>
</dbReference>
<dbReference type="EMBL" id="SZZH01000006">
    <property type="protein sequence ID" value="TKV57143.1"/>
    <property type="molecule type" value="Genomic_DNA"/>
</dbReference>
<feature type="domain" description="Reductase C-terminal" evidence="6">
    <location>
        <begin position="324"/>
        <end position="399"/>
    </location>
</feature>
<keyword evidence="4" id="KW-0560">Oxidoreductase</keyword>
<feature type="domain" description="FAD/NAD(P)-binding" evidence="5">
    <location>
        <begin position="2"/>
        <end position="304"/>
    </location>
</feature>
<dbReference type="Proteomes" id="UP000306985">
    <property type="component" value="Unassembled WGS sequence"/>
</dbReference>
<dbReference type="SUPFAM" id="SSF51905">
    <property type="entry name" value="FAD/NAD(P)-binding domain"/>
    <property type="match status" value="1"/>
</dbReference>
<organism evidence="7 8">
    <name type="scientific">Nakamurella flava</name>
    <dbReference type="NCBI Taxonomy" id="2576308"/>
    <lineage>
        <taxon>Bacteria</taxon>
        <taxon>Bacillati</taxon>
        <taxon>Actinomycetota</taxon>
        <taxon>Actinomycetes</taxon>
        <taxon>Nakamurellales</taxon>
        <taxon>Nakamurellaceae</taxon>
        <taxon>Nakamurella</taxon>
    </lineage>
</organism>
<dbReference type="InterPro" id="IPR016156">
    <property type="entry name" value="FAD/NAD-linked_Rdtase_dimer_sf"/>
</dbReference>
<dbReference type="Gene3D" id="3.30.390.30">
    <property type="match status" value="1"/>
</dbReference>
<dbReference type="GO" id="GO:0005737">
    <property type="term" value="C:cytoplasm"/>
    <property type="evidence" value="ECO:0007669"/>
    <property type="project" value="TreeGrafter"/>
</dbReference>
<evidence type="ECO:0000256" key="1">
    <source>
        <dbReference type="ARBA" id="ARBA00001974"/>
    </source>
</evidence>
<protein>
    <submittedName>
        <fullName evidence="7">Oxidoreductase</fullName>
    </submittedName>
</protein>
<reference evidence="7 8" key="1">
    <citation type="submission" date="2019-05" db="EMBL/GenBank/DDBJ databases">
        <title>Nakamurella sp. N5BH11, whole genome shotgun sequence.</title>
        <authorList>
            <person name="Tuo L."/>
        </authorList>
    </citation>
    <scope>NUCLEOTIDE SEQUENCE [LARGE SCALE GENOMIC DNA]</scope>
    <source>
        <strain evidence="7 8">N5BH11</strain>
    </source>
</reference>
<proteinExistence type="predicted"/>
<dbReference type="SUPFAM" id="SSF55424">
    <property type="entry name" value="FAD/NAD-linked reductases, dimerisation (C-terminal) domain"/>
    <property type="match status" value="1"/>
</dbReference>
<dbReference type="InterPro" id="IPR036188">
    <property type="entry name" value="FAD/NAD-bd_sf"/>
</dbReference>
<dbReference type="InterPro" id="IPR050446">
    <property type="entry name" value="FAD-oxidoreductase/Apoptosis"/>
</dbReference>
<evidence type="ECO:0000313" key="7">
    <source>
        <dbReference type="EMBL" id="TKV57143.1"/>
    </source>
</evidence>
<keyword evidence="8" id="KW-1185">Reference proteome</keyword>
<dbReference type="PRINTS" id="PR00368">
    <property type="entry name" value="FADPNR"/>
</dbReference>
<evidence type="ECO:0000256" key="4">
    <source>
        <dbReference type="ARBA" id="ARBA00023002"/>
    </source>
</evidence>
<dbReference type="Pfam" id="PF14759">
    <property type="entry name" value="Reductase_C"/>
    <property type="match status" value="1"/>
</dbReference>
<dbReference type="PRINTS" id="PR00469">
    <property type="entry name" value="PNDRDTASEII"/>
</dbReference>
<accession>A0A4U6QAY0</accession>
<dbReference type="InterPro" id="IPR023753">
    <property type="entry name" value="FAD/NAD-binding_dom"/>
</dbReference>
<name>A0A4U6QAY0_9ACTN</name>
<dbReference type="Pfam" id="PF07992">
    <property type="entry name" value="Pyr_redox_2"/>
    <property type="match status" value="1"/>
</dbReference>
<dbReference type="PANTHER" id="PTHR43557">
    <property type="entry name" value="APOPTOSIS-INDUCING FACTOR 1"/>
    <property type="match status" value="1"/>
</dbReference>
<evidence type="ECO:0000259" key="5">
    <source>
        <dbReference type="Pfam" id="PF07992"/>
    </source>
</evidence>